<dbReference type="Pfam" id="PF18738">
    <property type="entry name" value="HEPN_DZIP3"/>
    <property type="match status" value="1"/>
</dbReference>
<evidence type="ECO:0000256" key="1">
    <source>
        <dbReference type="ARBA" id="ARBA00022737"/>
    </source>
</evidence>
<dbReference type="GO" id="GO:0060090">
    <property type="term" value="F:molecular adaptor activity"/>
    <property type="evidence" value="ECO:0007669"/>
    <property type="project" value="TreeGrafter"/>
</dbReference>
<dbReference type="PROSITE" id="PS50293">
    <property type="entry name" value="TPR_REGION"/>
    <property type="match status" value="1"/>
</dbReference>
<keyword evidence="2 3" id="KW-0802">TPR repeat</keyword>
<dbReference type="Gene3D" id="1.25.40.10">
    <property type="entry name" value="Tetratricopeptide repeat domain"/>
    <property type="match status" value="1"/>
</dbReference>
<protein>
    <recommendedName>
        <fullName evidence="4">DZIP3-like HEPN domain-containing protein</fullName>
    </recommendedName>
</protein>
<dbReference type="Pfam" id="PF00515">
    <property type="entry name" value="TPR_1"/>
    <property type="match status" value="1"/>
</dbReference>
<dbReference type="PROSITE" id="PS50005">
    <property type="entry name" value="TPR"/>
    <property type="match status" value="1"/>
</dbReference>
<feature type="repeat" description="TPR" evidence="3">
    <location>
        <begin position="243"/>
        <end position="276"/>
    </location>
</feature>
<name>A0A813R9X5_9BILA</name>
<dbReference type="SMART" id="SM00028">
    <property type="entry name" value="TPR"/>
    <property type="match status" value="2"/>
</dbReference>
<dbReference type="InterPro" id="IPR019734">
    <property type="entry name" value="TPR_rpt"/>
</dbReference>
<comment type="caution">
    <text evidence="5">The sequence shown here is derived from an EMBL/GenBank/DDBJ whole genome shotgun (WGS) entry which is preliminary data.</text>
</comment>
<dbReference type="InterPro" id="IPR047150">
    <property type="entry name" value="SGT"/>
</dbReference>
<dbReference type="InterPro" id="IPR011990">
    <property type="entry name" value="TPR-like_helical_dom_sf"/>
</dbReference>
<evidence type="ECO:0000313" key="6">
    <source>
        <dbReference type="Proteomes" id="UP000663879"/>
    </source>
</evidence>
<sequence length="327" mass="38736">MSLSKEVKNFVDLQILLTKTTELIRKLFLVNWKKLYGQDWIETNHNAKVYFTNGGGTKAFAKMNSDQKQHAILGDTTKWDITLFYIILSQSNLIDKSNLKHLEKIKNIRNNVAHNSKMSLTDQQFETNWDELKNCLIQLGNDKQQVEDLKLNLNPQSVSNKVYDELKQKANDYFKEKEYTESIDFYTKALEVKNLSNDQLAVLYSNRSLVYLKLYEENQKDRDYLFKALIDAEQANIYNPKWSKTYARIGQVYTELNEYQKSIEYYSKALILDPINNEIKNSLARVKELNFEQERMSHFDNTYFPKTTEERSEETFHMKISLILKWY</sequence>
<dbReference type="GO" id="GO:0072380">
    <property type="term" value="C:TRC complex"/>
    <property type="evidence" value="ECO:0007669"/>
    <property type="project" value="TreeGrafter"/>
</dbReference>
<dbReference type="EMBL" id="CAJNOC010000596">
    <property type="protein sequence ID" value="CAF0781011.1"/>
    <property type="molecule type" value="Genomic_DNA"/>
</dbReference>
<proteinExistence type="predicted"/>
<keyword evidence="6" id="KW-1185">Reference proteome</keyword>
<organism evidence="5 6">
    <name type="scientific">Brachionus calyciflorus</name>
    <dbReference type="NCBI Taxonomy" id="104777"/>
    <lineage>
        <taxon>Eukaryota</taxon>
        <taxon>Metazoa</taxon>
        <taxon>Spiralia</taxon>
        <taxon>Gnathifera</taxon>
        <taxon>Rotifera</taxon>
        <taxon>Eurotatoria</taxon>
        <taxon>Monogononta</taxon>
        <taxon>Pseudotrocha</taxon>
        <taxon>Ploima</taxon>
        <taxon>Brachionidae</taxon>
        <taxon>Brachionus</taxon>
    </lineage>
</organism>
<reference evidence="5" key="1">
    <citation type="submission" date="2021-02" db="EMBL/GenBank/DDBJ databases">
        <authorList>
            <person name="Nowell W R."/>
        </authorList>
    </citation>
    <scope>NUCLEOTIDE SEQUENCE</scope>
    <source>
        <strain evidence="5">Ploen Becks lab</strain>
    </source>
</reference>
<evidence type="ECO:0000256" key="2">
    <source>
        <dbReference type="ARBA" id="ARBA00022803"/>
    </source>
</evidence>
<dbReference type="SUPFAM" id="SSF48452">
    <property type="entry name" value="TPR-like"/>
    <property type="match status" value="1"/>
</dbReference>
<keyword evidence="1" id="KW-0677">Repeat</keyword>
<dbReference type="InterPro" id="IPR041249">
    <property type="entry name" value="HEPN_DZIP3"/>
</dbReference>
<dbReference type="AlphaFoldDB" id="A0A813R9X5"/>
<dbReference type="Proteomes" id="UP000663879">
    <property type="component" value="Unassembled WGS sequence"/>
</dbReference>
<evidence type="ECO:0000256" key="3">
    <source>
        <dbReference type="PROSITE-ProRule" id="PRU00339"/>
    </source>
</evidence>
<evidence type="ECO:0000313" key="5">
    <source>
        <dbReference type="EMBL" id="CAF0781011.1"/>
    </source>
</evidence>
<dbReference type="PANTHER" id="PTHR45831:SF2">
    <property type="entry name" value="LD24721P"/>
    <property type="match status" value="1"/>
</dbReference>
<dbReference type="GO" id="GO:0006620">
    <property type="term" value="P:post-translational protein targeting to endoplasmic reticulum membrane"/>
    <property type="evidence" value="ECO:0007669"/>
    <property type="project" value="TreeGrafter"/>
</dbReference>
<dbReference type="GO" id="GO:0016020">
    <property type="term" value="C:membrane"/>
    <property type="evidence" value="ECO:0007669"/>
    <property type="project" value="TreeGrafter"/>
</dbReference>
<dbReference type="PANTHER" id="PTHR45831">
    <property type="entry name" value="LD24721P"/>
    <property type="match status" value="1"/>
</dbReference>
<dbReference type="OrthoDB" id="2423701at2759"/>
<feature type="domain" description="DZIP3-like HEPN" evidence="4">
    <location>
        <begin position="95"/>
        <end position="150"/>
    </location>
</feature>
<gene>
    <name evidence="5" type="ORF">OXX778_LOCUS5461</name>
</gene>
<evidence type="ECO:0000259" key="4">
    <source>
        <dbReference type="Pfam" id="PF18738"/>
    </source>
</evidence>
<accession>A0A813R9X5</accession>